<feature type="chain" id="PRO_5041676837" evidence="1">
    <location>
        <begin position="19"/>
        <end position="104"/>
    </location>
</feature>
<evidence type="ECO:0000256" key="1">
    <source>
        <dbReference type="SAM" id="SignalP"/>
    </source>
</evidence>
<feature type="signal peptide" evidence="1">
    <location>
        <begin position="1"/>
        <end position="18"/>
    </location>
</feature>
<evidence type="ECO:0000313" key="3">
    <source>
        <dbReference type="EMBL" id="CAL6057136.1"/>
    </source>
</evidence>
<dbReference type="AlphaFoldDB" id="A0AA86PI81"/>
<dbReference type="EMBL" id="CATOUU010000674">
    <property type="protein sequence ID" value="CAI9940140.1"/>
    <property type="molecule type" value="Genomic_DNA"/>
</dbReference>
<reference evidence="3 4" key="2">
    <citation type="submission" date="2024-07" db="EMBL/GenBank/DDBJ databases">
        <authorList>
            <person name="Akdeniz Z."/>
        </authorList>
    </citation>
    <scope>NUCLEOTIDE SEQUENCE [LARGE SCALE GENOMIC DNA]</scope>
</reference>
<name>A0AA86PI81_9EUKA</name>
<keyword evidence="1" id="KW-0732">Signal</keyword>
<accession>A0AA86PI81</accession>
<reference evidence="2" key="1">
    <citation type="submission" date="2023-06" db="EMBL/GenBank/DDBJ databases">
        <authorList>
            <person name="Kurt Z."/>
        </authorList>
    </citation>
    <scope>NUCLEOTIDE SEQUENCE</scope>
</reference>
<sequence>MAGAGAGTGLGALKCTLAISLWTSLSSCNSSVDNLNRFVFWAITKMIKHKSCWQKVEATSLVRSCGSKRLFSSKPRLIKNLRHCDKLSKQWNVQAVCEILITFG</sequence>
<comment type="caution">
    <text evidence="2">The sequence shown here is derived from an EMBL/GenBank/DDBJ whole genome shotgun (WGS) entry which is preliminary data.</text>
</comment>
<gene>
    <name evidence="2" type="ORF">HINF_LOCUS27785</name>
    <name evidence="3" type="ORF">HINF_LOCUS47359</name>
</gene>
<proteinExistence type="predicted"/>
<evidence type="ECO:0000313" key="4">
    <source>
        <dbReference type="Proteomes" id="UP001642409"/>
    </source>
</evidence>
<keyword evidence="4" id="KW-1185">Reference proteome</keyword>
<organism evidence="2">
    <name type="scientific">Hexamita inflata</name>
    <dbReference type="NCBI Taxonomy" id="28002"/>
    <lineage>
        <taxon>Eukaryota</taxon>
        <taxon>Metamonada</taxon>
        <taxon>Diplomonadida</taxon>
        <taxon>Hexamitidae</taxon>
        <taxon>Hexamitinae</taxon>
        <taxon>Hexamita</taxon>
    </lineage>
</organism>
<protein>
    <submittedName>
        <fullName evidence="3">Hypothetical_protein</fullName>
    </submittedName>
</protein>
<dbReference type="Proteomes" id="UP001642409">
    <property type="component" value="Unassembled WGS sequence"/>
</dbReference>
<dbReference type="EMBL" id="CAXDID020000213">
    <property type="protein sequence ID" value="CAL6057136.1"/>
    <property type="molecule type" value="Genomic_DNA"/>
</dbReference>
<evidence type="ECO:0000313" key="2">
    <source>
        <dbReference type="EMBL" id="CAI9940140.1"/>
    </source>
</evidence>